<proteinExistence type="predicted"/>
<dbReference type="Proteomes" id="UP000887579">
    <property type="component" value="Unplaced"/>
</dbReference>
<name>A0AC34FFL9_9BILA</name>
<reference evidence="2" key="1">
    <citation type="submission" date="2022-11" db="UniProtKB">
        <authorList>
            <consortium name="WormBaseParasite"/>
        </authorList>
    </citation>
    <scope>IDENTIFICATION</scope>
</reference>
<organism evidence="1 2">
    <name type="scientific">Panagrolaimus sp. ES5</name>
    <dbReference type="NCBI Taxonomy" id="591445"/>
    <lineage>
        <taxon>Eukaryota</taxon>
        <taxon>Metazoa</taxon>
        <taxon>Ecdysozoa</taxon>
        <taxon>Nematoda</taxon>
        <taxon>Chromadorea</taxon>
        <taxon>Rhabditida</taxon>
        <taxon>Tylenchina</taxon>
        <taxon>Panagrolaimomorpha</taxon>
        <taxon>Panagrolaimoidea</taxon>
        <taxon>Panagrolaimidae</taxon>
        <taxon>Panagrolaimus</taxon>
    </lineage>
</organism>
<evidence type="ECO:0000313" key="2">
    <source>
        <dbReference type="WBParaSite" id="ES5_v2.g16115.t1"/>
    </source>
</evidence>
<evidence type="ECO:0000313" key="1">
    <source>
        <dbReference type="Proteomes" id="UP000887579"/>
    </source>
</evidence>
<protein>
    <submittedName>
        <fullName evidence="2">Uncharacterized protein</fullName>
    </submittedName>
</protein>
<dbReference type="WBParaSite" id="ES5_v2.g16115.t1">
    <property type="protein sequence ID" value="ES5_v2.g16115.t1"/>
    <property type="gene ID" value="ES5_v2.g16115"/>
</dbReference>
<accession>A0AC34FFL9</accession>
<sequence>MTMEQQMRKSSLVRQPNMVESGSDQMADSITVKLQDWDLEDSNQLTLSKFADMISQQLHYTNSFAISTHPHTSSSSMSSNSFLFFQSL</sequence>